<dbReference type="EC" id="1.1.1.27" evidence="3 7"/>
<dbReference type="Proteomes" id="UP000270190">
    <property type="component" value="Unassembled WGS sequence"/>
</dbReference>
<dbReference type="Gene3D" id="3.90.110.10">
    <property type="entry name" value="Lactate dehydrogenase/glycoside hydrolase, family 4, C-terminal"/>
    <property type="match status" value="1"/>
</dbReference>
<keyword evidence="7" id="KW-0597">Phosphoprotein</keyword>
<dbReference type="NCBIfam" id="NF000824">
    <property type="entry name" value="PRK00066.1"/>
    <property type="match status" value="1"/>
</dbReference>
<evidence type="ECO:0000313" key="13">
    <source>
        <dbReference type="Proteomes" id="UP000270190"/>
    </source>
</evidence>
<evidence type="ECO:0000256" key="9">
    <source>
        <dbReference type="PIRSR" id="PIRSR000102-3"/>
    </source>
</evidence>
<dbReference type="GO" id="GO:0006096">
    <property type="term" value="P:glycolytic process"/>
    <property type="evidence" value="ECO:0007669"/>
    <property type="project" value="UniProtKB-UniRule"/>
</dbReference>
<evidence type="ECO:0000259" key="10">
    <source>
        <dbReference type="Pfam" id="PF00056"/>
    </source>
</evidence>
<evidence type="ECO:0000256" key="2">
    <source>
        <dbReference type="ARBA" id="ARBA00006054"/>
    </source>
</evidence>
<dbReference type="GO" id="GO:0004459">
    <property type="term" value="F:L-lactate dehydrogenase (NAD+) activity"/>
    <property type="evidence" value="ECO:0007669"/>
    <property type="project" value="UniProtKB-UniRule"/>
</dbReference>
<evidence type="ECO:0000256" key="3">
    <source>
        <dbReference type="ARBA" id="ARBA00012967"/>
    </source>
</evidence>
<dbReference type="PANTHER" id="PTHR43128:SF16">
    <property type="entry name" value="L-LACTATE DEHYDROGENASE"/>
    <property type="match status" value="1"/>
</dbReference>
<feature type="binding site" evidence="7">
    <location>
        <position position="229"/>
    </location>
    <ligand>
        <name>substrate</name>
    </ligand>
</feature>
<keyword evidence="7" id="KW-0021">Allosteric enzyme</keyword>
<dbReference type="PANTHER" id="PTHR43128">
    <property type="entry name" value="L-2-HYDROXYCARBOXYLATE DEHYDROGENASE (NAD(P)(+))"/>
    <property type="match status" value="1"/>
</dbReference>
<accession>A0A2X0QLU9</accession>
<feature type="binding site" evidence="7">
    <location>
        <begin position="121"/>
        <end position="123"/>
    </location>
    <ligand>
        <name>NAD(+)</name>
        <dbReference type="ChEBI" id="CHEBI:57540"/>
    </ligand>
</feature>
<dbReference type="Gene3D" id="3.40.50.720">
    <property type="entry name" value="NAD(P)-binding Rossmann-like Domain"/>
    <property type="match status" value="1"/>
</dbReference>
<dbReference type="Pfam" id="PF00056">
    <property type="entry name" value="Ldh_1_N"/>
    <property type="match status" value="1"/>
</dbReference>
<dbReference type="AlphaFoldDB" id="A0A2X0QLU9"/>
<dbReference type="CDD" id="cd05291">
    <property type="entry name" value="HicDH_like"/>
    <property type="match status" value="1"/>
</dbReference>
<name>A0A2X0QLU9_BROTH</name>
<evidence type="ECO:0000256" key="5">
    <source>
        <dbReference type="ARBA" id="ARBA00023027"/>
    </source>
</evidence>
<comment type="catalytic activity">
    <reaction evidence="6 7">
        <text>(S)-lactate + NAD(+) = pyruvate + NADH + H(+)</text>
        <dbReference type="Rhea" id="RHEA:23444"/>
        <dbReference type="ChEBI" id="CHEBI:15361"/>
        <dbReference type="ChEBI" id="CHEBI:15378"/>
        <dbReference type="ChEBI" id="CHEBI:16651"/>
        <dbReference type="ChEBI" id="CHEBI:57540"/>
        <dbReference type="ChEBI" id="CHEBI:57945"/>
        <dbReference type="EC" id="1.1.1.27"/>
    </reaction>
</comment>
<dbReference type="InterPro" id="IPR022383">
    <property type="entry name" value="Lactate/malate_DH_C"/>
</dbReference>
<feature type="domain" description="Lactate/malate dehydrogenase N-terminal" evidence="10">
    <location>
        <begin position="8"/>
        <end position="145"/>
    </location>
</feature>
<gene>
    <name evidence="12" type="primary">ldhL</name>
    <name evidence="7" type="synonym">ldh</name>
    <name evidence="12" type="ORF">BTBSAS_60018</name>
</gene>
<dbReference type="InterPro" id="IPR036291">
    <property type="entry name" value="NAD(P)-bd_dom_sf"/>
</dbReference>
<comment type="similarity">
    <text evidence="2 7">Belongs to the LDH/MDH superfamily. LDH family.</text>
</comment>
<dbReference type="InterPro" id="IPR015955">
    <property type="entry name" value="Lactate_DH/Glyco_Ohase_4_C"/>
</dbReference>
<dbReference type="InterPro" id="IPR001236">
    <property type="entry name" value="Lactate/malate_DH_N"/>
</dbReference>
<feature type="binding site" evidence="9">
    <location>
        <begin position="13"/>
        <end position="18"/>
    </location>
    <ligand>
        <name>NAD(+)</name>
        <dbReference type="ChEBI" id="CHEBI:57540"/>
    </ligand>
</feature>
<feature type="binding site" evidence="7">
    <location>
        <position position="17"/>
    </location>
    <ligand>
        <name>NAD(+)</name>
        <dbReference type="ChEBI" id="CHEBI:57540"/>
    </ligand>
</feature>
<evidence type="ECO:0000256" key="7">
    <source>
        <dbReference type="HAMAP-Rule" id="MF_00488"/>
    </source>
</evidence>
<dbReference type="GO" id="GO:0006089">
    <property type="term" value="P:lactate metabolic process"/>
    <property type="evidence" value="ECO:0007669"/>
    <property type="project" value="TreeGrafter"/>
</dbReference>
<evidence type="ECO:0000313" key="12">
    <source>
        <dbReference type="EMBL" id="SPP29715.1"/>
    </source>
</evidence>
<dbReference type="PROSITE" id="PS00064">
    <property type="entry name" value="L_LDH"/>
    <property type="match status" value="1"/>
</dbReference>
<dbReference type="SUPFAM" id="SSF56327">
    <property type="entry name" value="LDH C-terminal domain-like"/>
    <property type="match status" value="1"/>
</dbReference>
<feature type="binding site" evidence="7">
    <location>
        <position position="85"/>
    </location>
    <ligand>
        <name>substrate</name>
    </ligand>
</feature>
<feature type="binding site" evidence="7">
    <location>
        <position position="91"/>
    </location>
    <ligand>
        <name>substrate</name>
    </ligand>
</feature>
<dbReference type="Pfam" id="PF02866">
    <property type="entry name" value="Ldh_1_C"/>
    <property type="match status" value="1"/>
</dbReference>
<keyword evidence="4 7" id="KW-0560">Oxidoreductase</keyword>
<dbReference type="PIRSF" id="PIRSF000102">
    <property type="entry name" value="Lac_mal_DH"/>
    <property type="match status" value="1"/>
</dbReference>
<comment type="subcellular location">
    <subcellularLocation>
        <location evidence="7">Cytoplasm</location>
    </subcellularLocation>
</comment>
<comment type="subunit">
    <text evidence="7">Homotetramer.</text>
</comment>
<feature type="binding site" evidence="9">
    <location>
        <position position="98"/>
    </location>
    <ligand>
        <name>NAD(+)</name>
        <dbReference type="ChEBI" id="CHEBI:57540"/>
    </ligand>
</feature>
<dbReference type="FunFam" id="3.40.50.720:FF:000018">
    <property type="entry name" value="Malate dehydrogenase"/>
    <property type="match status" value="1"/>
</dbReference>
<protein>
    <recommendedName>
        <fullName evidence="3 7">L-lactate dehydrogenase</fullName>
        <shortName evidence="7">L-LDH</shortName>
        <ecNumber evidence="3 7">1.1.1.27</ecNumber>
    </recommendedName>
</protein>
<dbReference type="NCBIfam" id="TIGR01771">
    <property type="entry name" value="L-LDH-NAD"/>
    <property type="match status" value="1"/>
</dbReference>
<evidence type="ECO:0000256" key="4">
    <source>
        <dbReference type="ARBA" id="ARBA00023002"/>
    </source>
</evidence>
<dbReference type="SUPFAM" id="SSF51735">
    <property type="entry name" value="NAD(P)-binding Rossmann-fold domains"/>
    <property type="match status" value="1"/>
</dbReference>
<keyword evidence="5 7" id="KW-0520">NAD</keyword>
<dbReference type="InterPro" id="IPR018177">
    <property type="entry name" value="L-lactate_DH_AS"/>
</dbReference>
<feature type="binding site" evidence="7">
    <location>
        <begin position="151"/>
        <end position="154"/>
    </location>
    <ligand>
        <name>substrate</name>
    </ligand>
</feature>
<feature type="active site" description="Proton acceptor" evidence="7 8">
    <location>
        <position position="178"/>
    </location>
</feature>
<dbReference type="InterPro" id="IPR001557">
    <property type="entry name" value="L-lactate/malate_DH"/>
</dbReference>
<dbReference type="InterPro" id="IPR011304">
    <property type="entry name" value="L-lactate_DH"/>
</dbReference>
<feature type="binding site" evidence="7">
    <location>
        <position position="171"/>
    </location>
    <ligand>
        <name>beta-D-fructose 1,6-bisphosphate</name>
        <dbReference type="ChEBI" id="CHEBI:32966"/>
        <note>allosteric activator</note>
    </ligand>
</feature>
<feature type="binding site" evidence="7">
    <location>
        <position position="43"/>
    </location>
    <ligand>
        <name>NAD(+)</name>
        <dbReference type="ChEBI" id="CHEBI:57540"/>
    </ligand>
</feature>
<sequence>MGISNNQKVILIGDGAVGSAYAFALVNQGIGHELGILDVDKNRTEGDALDLRHALPFLSPKKVYSAEYSDCADADIICITAGTAQKPGETRLDLVTRNLKILKSIIDSVMATGFDGIFLLAANPVDILTYATYKWSGFPAERVIGSGTSLDTARLRQTLAEKINIEAGSVHGYVLGEHGDTGFIAWSNIRIGNLPIEKWIPDFTDQAKEDFRVAVRDAAYSIIEKKGSTSYGVASALARITRAIFRNENAVLPVSAYMDGSHYGIEDVYLGTPAVIGREGINTIAEVPLNEKEKAELTHSANTLKKIIADSFTPLNK</sequence>
<feature type="binding site" evidence="7">
    <location>
        <position position="146"/>
    </location>
    <ligand>
        <name>NAD(+)</name>
        <dbReference type="ChEBI" id="CHEBI:57540"/>
    </ligand>
</feature>
<evidence type="ECO:0000256" key="8">
    <source>
        <dbReference type="PIRSR" id="PIRSR000102-1"/>
    </source>
</evidence>
<dbReference type="EMBL" id="OUNC01000056">
    <property type="protein sequence ID" value="SPP29715.1"/>
    <property type="molecule type" value="Genomic_DNA"/>
</dbReference>
<dbReference type="UniPathway" id="UPA00554">
    <property type="reaction ID" value="UER00611"/>
</dbReference>
<feature type="binding site" evidence="7 9">
    <location>
        <position position="38"/>
    </location>
    <ligand>
        <name>NAD(+)</name>
        <dbReference type="ChEBI" id="CHEBI:57540"/>
    </ligand>
</feature>
<evidence type="ECO:0000256" key="6">
    <source>
        <dbReference type="ARBA" id="ARBA00049258"/>
    </source>
</evidence>
<feature type="binding site" evidence="7">
    <location>
        <position position="104"/>
    </location>
    <ligand>
        <name>NAD(+)</name>
        <dbReference type="ChEBI" id="CHEBI:57540"/>
    </ligand>
</feature>
<feature type="binding site" evidence="7">
    <location>
        <position position="156"/>
    </location>
    <ligand>
        <name>beta-D-fructose 1,6-bisphosphate</name>
        <dbReference type="ChEBI" id="CHEBI:32966"/>
        <note>allosteric activator</note>
    </ligand>
</feature>
<feature type="domain" description="Lactate/malate dehydrogenase C-terminal" evidence="11">
    <location>
        <begin position="148"/>
        <end position="311"/>
    </location>
</feature>
<reference evidence="13" key="1">
    <citation type="submission" date="2018-04" db="EMBL/GenBank/DDBJ databases">
        <authorList>
            <person name="Illikoud N."/>
        </authorList>
    </citation>
    <scope>NUCLEOTIDE SEQUENCE [LARGE SCALE GENOMIC DNA]</scope>
</reference>
<proteinExistence type="inferred from homology"/>
<dbReference type="HAMAP" id="MF_00488">
    <property type="entry name" value="Lactate_dehydrog"/>
    <property type="match status" value="1"/>
</dbReference>
<organism evidence="12 13">
    <name type="scientific">Brochothrix thermosphacta</name>
    <name type="common">Microbacterium thermosphactum</name>
    <dbReference type="NCBI Taxonomy" id="2756"/>
    <lineage>
        <taxon>Bacteria</taxon>
        <taxon>Bacillati</taxon>
        <taxon>Bacillota</taxon>
        <taxon>Bacilli</taxon>
        <taxon>Bacillales</taxon>
        <taxon>Listeriaceae</taxon>
        <taxon>Brochothrix</taxon>
    </lineage>
</organism>
<evidence type="ECO:0000256" key="1">
    <source>
        <dbReference type="ARBA" id="ARBA00004843"/>
    </source>
</evidence>
<keyword evidence="7" id="KW-0963">Cytoplasm</keyword>
<feature type="binding site" evidence="7">
    <location>
        <begin position="123"/>
        <end position="126"/>
    </location>
    <ligand>
        <name>substrate</name>
    </ligand>
</feature>
<dbReference type="PRINTS" id="PR00086">
    <property type="entry name" value="LLDHDRGNASE"/>
</dbReference>
<feature type="binding site" evidence="7">
    <location>
        <position position="68"/>
    </location>
    <ligand>
        <name>NAD(+)</name>
        <dbReference type="ChEBI" id="CHEBI:57540"/>
    </ligand>
</feature>
<comment type="activity regulation">
    <text evidence="7">Allosterically activated by fructose 1,6-bisphosphate (FBP).</text>
</comment>
<comment type="function">
    <text evidence="7">Catalyzes the conversion of lactate to pyruvate.</text>
</comment>
<dbReference type="GO" id="GO:0005737">
    <property type="term" value="C:cytoplasm"/>
    <property type="evidence" value="ECO:0007669"/>
    <property type="project" value="UniProtKB-SubCell"/>
</dbReference>
<comment type="caution">
    <text evidence="7">Lacks conserved residue(s) required for the propagation of feature annotation.</text>
</comment>
<comment type="pathway">
    <text evidence="1 7">Fermentation; pyruvate fermentation to lactate; (S)-lactate from pyruvate: step 1/1.</text>
</comment>
<feature type="modified residue" description="Phosphotyrosine" evidence="7">
    <location>
        <position position="220"/>
    </location>
</feature>
<evidence type="ECO:0000259" key="11">
    <source>
        <dbReference type="Pfam" id="PF02866"/>
    </source>
</evidence>